<organism evidence="4 5">
    <name type="scientific">Massarina eburnea CBS 473.64</name>
    <dbReference type="NCBI Taxonomy" id="1395130"/>
    <lineage>
        <taxon>Eukaryota</taxon>
        <taxon>Fungi</taxon>
        <taxon>Dikarya</taxon>
        <taxon>Ascomycota</taxon>
        <taxon>Pezizomycotina</taxon>
        <taxon>Dothideomycetes</taxon>
        <taxon>Pleosporomycetidae</taxon>
        <taxon>Pleosporales</taxon>
        <taxon>Massarineae</taxon>
        <taxon>Massarinaceae</taxon>
        <taxon>Massarina</taxon>
    </lineage>
</organism>
<keyword evidence="3" id="KW-0560">Oxidoreductase</keyword>
<evidence type="ECO:0000256" key="2">
    <source>
        <dbReference type="ARBA" id="ARBA00022857"/>
    </source>
</evidence>
<name>A0A6A6S2X6_9PLEO</name>
<dbReference type="Proteomes" id="UP000799753">
    <property type="component" value="Unassembled WGS sequence"/>
</dbReference>
<dbReference type="GO" id="GO:0050664">
    <property type="term" value="F:oxidoreductase activity, acting on NAD(P)H, oxygen as acceptor"/>
    <property type="evidence" value="ECO:0007669"/>
    <property type="project" value="TreeGrafter"/>
</dbReference>
<reference evidence="4" key="1">
    <citation type="journal article" date="2020" name="Stud. Mycol.">
        <title>101 Dothideomycetes genomes: a test case for predicting lifestyles and emergence of pathogens.</title>
        <authorList>
            <person name="Haridas S."/>
            <person name="Albert R."/>
            <person name="Binder M."/>
            <person name="Bloem J."/>
            <person name="Labutti K."/>
            <person name="Salamov A."/>
            <person name="Andreopoulos B."/>
            <person name="Baker S."/>
            <person name="Barry K."/>
            <person name="Bills G."/>
            <person name="Bluhm B."/>
            <person name="Cannon C."/>
            <person name="Castanera R."/>
            <person name="Culley D."/>
            <person name="Daum C."/>
            <person name="Ezra D."/>
            <person name="Gonzalez J."/>
            <person name="Henrissat B."/>
            <person name="Kuo A."/>
            <person name="Liang C."/>
            <person name="Lipzen A."/>
            <person name="Lutzoni F."/>
            <person name="Magnuson J."/>
            <person name="Mondo S."/>
            <person name="Nolan M."/>
            <person name="Ohm R."/>
            <person name="Pangilinan J."/>
            <person name="Park H.-J."/>
            <person name="Ramirez L."/>
            <person name="Alfaro M."/>
            <person name="Sun H."/>
            <person name="Tritt A."/>
            <person name="Yoshinaga Y."/>
            <person name="Zwiers L.-H."/>
            <person name="Turgeon B."/>
            <person name="Goodwin S."/>
            <person name="Spatafora J."/>
            <person name="Crous P."/>
            <person name="Grigoriev I."/>
        </authorList>
    </citation>
    <scope>NUCLEOTIDE SEQUENCE</scope>
    <source>
        <strain evidence="4">CBS 473.64</strain>
    </source>
</reference>
<dbReference type="InterPro" id="IPR002347">
    <property type="entry name" value="SDR_fam"/>
</dbReference>
<gene>
    <name evidence="4" type="ORF">P280DRAFT_468694</name>
</gene>
<evidence type="ECO:0000256" key="1">
    <source>
        <dbReference type="ARBA" id="ARBA00006484"/>
    </source>
</evidence>
<sequence>MSVFQKGAKALITGGASGIGLAVAELCVKSGMAVSIVDFNKETLGLAEKNLKGDVKFVHADVSQEQDWKNIKDTVKDVDFLMLNAGVGGQGTWGDGQYFQKILSTNLFGVINGLNTYVPSFKARADDAAPGAIVITGSKQGITNPPGNPAYNASKAAVKTLAEHLSWDLKDKKGVSVHLIVPGWTFTGLSGNSPSSSTPKPEKPPGAWTASQVCSYMQTKISSNTFYIICPDNDVSETTDKKRILWTAGDIVNGRPPLTRWRDEYKSEAEEWMDKTTV</sequence>
<dbReference type="Pfam" id="PF00106">
    <property type="entry name" value="adh_short"/>
    <property type="match status" value="1"/>
</dbReference>
<dbReference type="Gene3D" id="3.40.50.720">
    <property type="entry name" value="NAD(P)-binding Rossmann-like Domain"/>
    <property type="match status" value="1"/>
</dbReference>
<dbReference type="GO" id="GO:0016616">
    <property type="term" value="F:oxidoreductase activity, acting on the CH-OH group of donors, NAD or NADP as acceptor"/>
    <property type="evidence" value="ECO:0007669"/>
    <property type="project" value="UniProtKB-ARBA"/>
</dbReference>
<dbReference type="AlphaFoldDB" id="A0A6A6S2X6"/>
<accession>A0A6A6S2X6</accession>
<keyword evidence="5" id="KW-1185">Reference proteome</keyword>
<protein>
    <submittedName>
        <fullName evidence="4">NAD(P)-binding protein</fullName>
    </submittedName>
</protein>
<proteinExistence type="inferred from homology"/>
<evidence type="ECO:0000256" key="3">
    <source>
        <dbReference type="ARBA" id="ARBA00023002"/>
    </source>
</evidence>
<dbReference type="EMBL" id="MU006783">
    <property type="protein sequence ID" value="KAF2641013.1"/>
    <property type="molecule type" value="Genomic_DNA"/>
</dbReference>
<evidence type="ECO:0000313" key="5">
    <source>
        <dbReference type="Proteomes" id="UP000799753"/>
    </source>
</evidence>
<dbReference type="PRINTS" id="PR00081">
    <property type="entry name" value="GDHRDH"/>
</dbReference>
<dbReference type="PANTHER" id="PTHR43008:SF7">
    <property type="entry name" value="SHORT CHAIN DEHYDROGENASE_REDUCTASE (AFU_ORTHOLOGUE AFUA_2G00830)"/>
    <property type="match status" value="1"/>
</dbReference>
<comment type="similarity">
    <text evidence="1">Belongs to the short-chain dehydrogenases/reductases (SDR) family.</text>
</comment>
<dbReference type="PROSITE" id="PS00061">
    <property type="entry name" value="ADH_SHORT"/>
    <property type="match status" value="1"/>
</dbReference>
<dbReference type="InterPro" id="IPR020904">
    <property type="entry name" value="Sc_DH/Rdtase_CS"/>
</dbReference>
<dbReference type="InterPro" id="IPR036291">
    <property type="entry name" value="NAD(P)-bd_dom_sf"/>
</dbReference>
<dbReference type="SUPFAM" id="SSF51735">
    <property type="entry name" value="NAD(P)-binding Rossmann-fold domains"/>
    <property type="match status" value="1"/>
</dbReference>
<dbReference type="OrthoDB" id="5307821at2759"/>
<evidence type="ECO:0000313" key="4">
    <source>
        <dbReference type="EMBL" id="KAF2641013.1"/>
    </source>
</evidence>
<dbReference type="PANTHER" id="PTHR43008">
    <property type="entry name" value="BENZIL REDUCTASE"/>
    <property type="match status" value="1"/>
</dbReference>
<dbReference type="CDD" id="cd05233">
    <property type="entry name" value="SDR_c"/>
    <property type="match status" value="1"/>
</dbReference>
<keyword evidence="2" id="KW-0521">NADP</keyword>